<evidence type="ECO:0000256" key="1">
    <source>
        <dbReference type="SAM" id="MobiDB-lite"/>
    </source>
</evidence>
<accession>A6I1B2</accession>
<dbReference type="AlphaFoldDB" id="A6I1B2"/>
<sequence>MAGPLAGGPAGARQAWSPPPTSPPAAGEGPGELKLNDSLPFHGVAPEYTRELGLGPMLGTQVL</sequence>
<feature type="compositionally biased region" description="Gly residues" evidence="1">
    <location>
        <begin position="1"/>
        <end position="10"/>
    </location>
</feature>
<protein>
    <submittedName>
        <fullName evidence="2">RCG25937, isoform CRA_d</fullName>
    </submittedName>
</protein>
<dbReference type="Proteomes" id="UP000234681">
    <property type="component" value="Chromosome 8"/>
</dbReference>
<gene>
    <name evidence="2" type="ORF">rCG_25937</name>
</gene>
<proteinExistence type="predicted"/>
<evidence type="ECO:0000313" key="3">
    <source>
        <dbReference type="Proteomes" id="UP000234681"/>
    </source>
</evidence>
<reference evidence="2 3" key="1">
    <citation type="submission" date="2005-09" db="EMBL/GenBank/DDBJ databases">
        <authorList>
            <person name="Mural R.J."/>
            <person name="Li P.W."/>
            <person name="Adams M.D."/>
            <person name="Amanatides P.G."/>
            <person name="Baden-Tillson H."/>
            <person name="Barnstead M."/>
            <person name="Chin S.H."/>
            <person name="Dew I."/>
            <person name="Evans C.A."/>
            <person name="Ferriera S."/>
            <person name="Flanigan M."/>
            <person name="Fosler C."/>
            <person name="Glodek A."/>
            <person name="Gu Z."/>
            <person name="Holt R.A."/>
            <person name="Jennings D."/>
            <person name="Kraft C.L."/>
            <person name="Lu F."/>
            <person name="Nguyen T."/>
            <person name="Nusskern D.R."/>
            <person name="Pfannkoch C.M."/>
            <person name="Sitter C."/>
            <person name="Sutton G.G."/>
            <person name="Venter J.C."/>
            <person name="Wang Z."/>
            <person name="Woodage T."/>
            <person name="Zheng X.H."/>
            <person name="Zhong F."/>
        </authorList>
    </citation>
    <scope>NUCLEOTIDE SEQUENCE [LARGE SCALE GENOMIC DNA]</scope>
    <source>
        <strain>BN</strain>
        <strain evidence="3">Sprague-Dawley</strain>
    </source>
</reference>
<feature type="region of interest" description="Disordered" evidence="1">
    <location>
        <begin position="1"/>
        <end position="40"/>
    </location>
</feature>
<evidence type="ECO:0000313" key="2">
    <source>
        <dbReference type="EMBL" id="EDL77819.1"/>
    </source>
</evidence>
<dbReference type="EMBL" id="CH473954">
    <property type="protein sequence ID" value="EDL77819.1"/>
    <property type="molecule type" value="Genomic_DNA"/>
</dbReference>
<organism evidence="2 3">
    <name type="scientific">Rattus norvegicus</name>
    <name type="common">Rat</name>
    <dbReference type="NCBI Taxonomy" id="10116"/>
    <lineage>
        <taxon>Eukaryota</taxon>
        <taxon>Metazoa</taxon>
        <taxon>Chordata</taxon>
        <taxon>Craniata</taxon>
        <taxon>Vertebrata</taxon>
        <taxon>Euteleostomi</taxon>
        <taxon>Mammalia</taxon>
        <taxon>Eutheria</taxon>
        <taxon>Euarchontoglires</taxon>
        <taxon>Glires</taxon>
        <taxon>Rodentia</taxon>
        <taxon>Myomorpha</taxon>
        <taxon>Muroidea</taxon>
        <taxon>Muridae</taxon>
        <taxon>Murinae</taxon>
        <taxon>Rattus</taxon>
    </lineage>
</organism>
<name>A6I1B2_RAT</name>